<name>A0A0W8F788_9ZZZZ</name>
<evidence type="ECO:0000313" key="2">
    <source>
        <dbReference type="EMBL" id="KUG16729.1"/>
    </source>
</evidence>
<feature type="coiled-coil region" evidence="1">
    <location>
        <begin position="3"/>
        <end position="37"/>
    </location>
</feature>
<reference evidence="2" key="1">
    <citation type="journal article" date="2015" name="Proc. Natl. Acad. Sci. U.S.A.">
        <title>Networks of energetic and metabolic interactions define dynamics in microbial communities.</title>
        <authorList>
            <person name="Embree M."/>
            <person name="Liu J.K."/>
            <person name="Al-Bassam M.M."/>
            <person name="Zengler K."/>
        </authorList>
    </citation>
    <scope>NUCLEOTIDE SEQUENCE</scope>
</reference>
<protein>
    <submittedName>
        <fullName evidence="2">Uncharacterized protein</fullName>
    </submittedName>
</protein>
<sequence length="110" mass="12922">MEIGKLREECRELRDDLKQKKIVLEKYESELKRYRSEAFLEDKFEGARKFNKEIIAILKRSGVIDSYRLLDELGIDLNEADLVKAISRQLEDLEAFGIVTSTQRGWKWVG</sequence>
<comment type="caution">
    <text evidence="2">The sequence shown here is derived from an EMBL/GenBank/DDBJ whole genome shotgun (WGS) entry which is preliminary data.</text>
</comment>
<proteinExistence type="predicted"/>
<evidence type="ECO:0000256" key="1">
    <source>
        <dbReference type="SAM" id="Coils"/>
    </source>
</evidence>
<dbReference type="EMBL" id="LNQE01001482">
    <property type="protein sequence ID" value="KUG16729.1"/>
    <property type="molecule type" value="Genomic_DNA"/>
</dbReference>
<dbReference type="AlphaFoldDB" id="A0A0W8F788"/>
<organism evidence="2">
    <name type="scientific">hydrocarbon metagenome</name>
    <dbReference type="NCBI Taxonomy" id="938273"/>
    <lineage>
        <taxon>unclassified sequences</taxon>
        <taxon>metagenomes</taxon>
        <taxon>ecological metagenomes</taxon>
    </lineage>
</organism>
<keyword evidence="1" id="KW-0175">Coiled coil</keyword>
<accession>A0A0W8F788</accession>
<gene>
    <name evidence="2" type="ORF">ASZ90_013586</name>
</gene>